<keyword evidence="1" id="KW-0328">Glycosyltransferase</keyword>
<gene>
    <name evidence="4" type="ORF">NX02_p0370</name>
</gene>
<dbReference type="GO" id="GO:0016757">
    <property type="term" value="F:glycosyltransferase activity"/>
    <property type="evidence" value="ECO:0007669"/>
    <property type="project" value="UniProtKB-KW"/>
</dbReference>
<evidence type="ECO:0000256" key="2">
    <source>
        <dbReference type="ARBA" id="ARBA00022679"/>
    </source>
</evidence>
<comment type="similarity">
    <text evidence="3">Belongs to the glycosyl hydrolase 130 family.</text>
</comment>
<dbReference type="PANTHER" id="PTHR34106">
    <property type="entry name" value="GLYCOSIDASE"/>
    <property type="match status" value="1"/>
</dbReference>
<dbReference type="InterPro" id="IPR023296">
    <property type="entry name" value="Glyco_hydro_beta-prop_sf"/>
</dbReference>
<evidence type="ECO:0000256" key="1">
    <source>
        <dbReference type="ARBA" id="ARBA00022676"/>
    </source>
</evidence>
<sequence length="429" mass="47663">MSADVPIARSPHFIKPDHRRTVIRTFMPGDSPNALERGQTRAERIVERILGLPEDELADEYARLLSVLCGRHRDVEKVFLQRYENARVLLRGSFSASGARAKLIGAYFSEEYAYQSAALFNPSIVRHPDQSGCPPGALRFILSLRAIGEGHLSSIAFRTGTWQPGRDIILDAASPLAATPRIKYPENDAAAVHLHCEDSRDLSETVLFPILERQRGGIEDLRLTSLQMEDGSTLFAGTYTAVGGRGIAQELLTTRNFIDFKMHRLEGLIAASKGMALFPRLIEGRYAMLGRHDNENIWLLLSENLHHWDGGIRIVNPRWTWEFTQLGNCGSPIETADGWLVFTHGVGAMREYCIGACLLDRSEPSRVIARTRRPLLRPSPEERYGYVPNVVYSCGALLSGNDILLPYGVADSFTAFSTLSLDALLAAMD</sequence>
<evidence type="ECO:0000313" key="5">
    <source>
        <dbReference type="Proteomes" id="UP000018851"/>
    </source>
</evidence>
<organism evidence="4 5">
    <name type="scientific">Sphingomonas sanxanigenens DSM 19645 = NX02</name>
    <dbReference type="NCBI Taxonomy" id="1123269"/>
    <lineage>
        <taxon>Bacteria</taxon>
        <taxon>Pseudomonadati</taxon>
        <taxon>Pseudomonadota</taxon>
        <taxon>Alphaproteobacteria</taxon>
        <taxon>Sphingomonadales</taxon>
        <taxon>Sphingomonadaceae</taxon>
        <taxon>Sphingomonas</taxon>
    </lineage>
</organism>
<keyword evidence="4" id="KW-0326">Glycosidase</keyword>
<keyword evidence="5" id="KW-1185">Reference proteome</keyword>
<dbReference type="GO" id="GO:0016798">
    <property type="term" value="F:hydrolase activity, acting on glycosyl bonds"/>
    <property type="evidence" value="ECO:0007669"/>
    <property type="project" value="UniProtKB-KW"/>
</dbReference>
<dbReference type="CDD" id="cd18613">
    <property type="entry name" value="GH130"/>
    <property type="match status" value="1"/>
</dbReference>
<geneLocation type="plasmid" evidence="4 5">
    <name>pNXO2</name>
</geneLocation>
<evidence type="ECO:0000313" key="4">
    <source>
        <dbReference type="EMBL" id="AKH18715.1"/>
    </source>
</evidence>
<dbReference type="Gene3D" id="2.115.10.20">
    <property type="entry name" value="Glycosyl hydrolase domain, family 43"/>
    <property type="match status" value="1"/>
</dbReference>
<keyword evidence="4" id="KW-0378">Hydrolase</keyword>
<dbReference type="RefSeq" id="WP_084718407.1">
    <property type="nucleotide sequence ID" value="NZ_CP011450.1"/>
</dbReference>
<dbReference type="OrthoDB" id="9776657at2"/>
<dbReference type="Pfam" id="PF04041">
    <property type="entry name" value="Glyco_hydro_130"/>
    <property type="match status" value="1"/>
</dbReference>
<accession>A0A0F7JVA2</accession>
<evidence type="ECO:0000256" key="3">
    <source>
        <dbReference type="ARBA" id="ARBA00024356"/>
    </source>
</evidence>
<dbReference type="PANTHER" id="PTHR34106:SF4">
    <property type="entry name" value="BLL5143 PROTEIN"/>
    <property type="match status" value="1"/>
</dbReference>
<dbReference type="AlphaFoldDB" id="A0A0F7JVA2"/>
<keyword evidence="4" id="KW-0614">Plasmid</keyword>
<name>A0A0F7JVA2_9SPHN</name>
<keyword evidence="2" id="KW-0808">Transferase</keyword>
<dbReference type="InterPro" id="IPR007184">
    <property type="entry name" value="Mannoside_phosphorylase"/>
</dbReference>
<reference evidence="4 5" key="1">
    <citation type="submission" date="2015-05" db="EMBL/GenBank/DDBJ databases">
        <title>Plasmid of Sphingomonas sanxanigenens NX02.</title>
        <authorList>
            <person name="Huang H."/>
            <person name="Ma T."/>
        </authorList>
    </citation>
    <scope>NUCLEOTIDE SEQUENCE [LARGE SCALE GENOMIC DNA]</scope>
    <source>
        <strain evidence="4 5">NX02</strain>
        <plasmid evidence="5">Plasmid pNXO2</plasmid>
    </source>
</reference>
<dbReference type="KEGG" id="ssan:NX02_p0370"/>
<dbReference type="SUPFAM" id="SSF75005">
    <property type="entry name" value="Arabinanase/levansucrase/invertase"/>
    <property type="match status" value="1"/>
</dbReference>
<proteinExistence type="inferred from homology"/>
<dbReference type="Proteomes" id="UP000018851">
    <property type="component" value="Plasmid pNXO2"/>
</dbReference>
<protein>
    <submittedName>
        <fullName evidence="4">Glycosidase</fullName>
    </submittedName>
</protein>
<dbReference type="EMBL" id="CP011450">
    <property type="protein sequence ID" value="AKH18715.1"/>
    <property type="molecule type" value="Genomic_DNA"/>
</dbReference>